<dbReference type="AlphaFoldDB" id="A0A1H3A989"/>
<dbReference type="RefSeq" id="WP_175534680.1">
    <property type="nucleotide sequence ID" value="NZ_FNNZ01000018.1"/>
</dbReference>
<dbReference type="InterPro" id="IPR036515">
    <property type="entry name" value="Transposase_17_sf"/>
</dbReference>
<dbReference type="Gene3D" id="3.30.70.1290">
    <property type="entry name" value="Transposase IS200-like"/>
    <property type="match status" value="1"/>
</dbReference>
<sequence>MNASRLFVVADNRTKGSAKGSEPFVDATLLRKQSTDALSDAPQAKILRPRCPPPQVVQRGNNRQPIFFDDFDNRVYLDGLKEALERWLCRIHAYVPMTNHVHLLLTPDNSQGVSRTMQYLGRRYVPYINDTYQRSGTLWEGRFKSSLVQTEADLLTC</sequence>
<dbReference type="SUPFAM" id="SSF143422">
    <property type="entry name" value="Transposase IS200-like"/>
    <property type="match status" value="1"/>
</dbReference>
<reference evidence="3" key="1">
    <citation type="submission" date="2016-10" db="EMBL/GenBank/DDBJ databases">
        <authorList>
            <person name="Varghese N."/>
            <person name="Submissions S."/>
        </authorList>
    </citation>
    <scope>NUCLEOTIDE SEQUENCE [LARGE SCALE GENOMIC DNA]</scope>
    <source>
        <strain evidence="3">DSM 217</strain>
    </source>
</reference>
<name>A0A1H3A989_THIRO</name>
<dbReference type="STRING" id="1058.SAMN05421783_11899"/>
<accession>A0A1H3A989</accession>
<proteinExistence type="predicted"/>
<organism evidence="2 3">
    <name type="scientific">Thiocapsa roseopersicina</name>
    <dbReference type="NCBI Taxonomy" id="1058"/>
    <lineage>
        <taxon>Bacteria</taxon>
        <taxon>Pseudomonadati</taxon>
        <taxon>Pseudomonadota</taxon>
        <taxon>Gammaproteobacteria</taxon>
        <taxon>Chromatiales</taxon>
        <taxon>Chromatiaceae</taxon>
        <taxon>Thiocapsa</taxon>
    </lineage>
</organism>
<dbReference type="GO" id="GO:0006313">
    <property type="term" value="P:DNA transposition"/>
    <property type="evidence" value="ECO:0007669"/>
    <property type="project" value="InterPro"/>
</dbReference>
<dbReference type="InterPro" id="IPR002686">
    <property type="entry name" value="Transposase_17"/>
</dbReference>
<feature type="domain" description="Transposase IS200-like" evidence="1">
    <location>
        <begin position="53"/>
        <end position="157"/>
    </location>
</feature>
<dbReference type="EMBL" id="FNNZ01000018">
    <property type="protein sequence ID" value="SDX25439.1"/>
    <property type="molecule type" value="Genomic_DNA"/>
</dbReference>
<evidence type="ECO:0000259" key="1">
    <source>
        <dbReference type="SMART" id="SM01321"/>
    </source>
</evidence>
<dbReference type="PANTHER" id="PTHR34322">
    <property type="entry name" value="TRANSPOSASE, Y1_TNP DOMAIN-CONTAINING"/>
    <property type="match status" value="1"/>
</dbReference>
<evidence type="ECO:0000313" key="2">
    <source>
        <dbReference type="EMBL" id="SDX25439.1"/>
    </source>
</evidence>
<dbReference type="GO" id="GO:0004803">
    <property type="term" value="F:transposase activity"/>
    <property type="evidence" value="ECO:0007669"/>
    <property type="project" value="InterPro"/>
</dbReference>
<protein>
    <submittedName>
        <fullName evidence="2">REP element-mobilizing transposase RayT</fullName>
    </submittedName>
</protein>
<dbReference type="SMART" id="SM01321">
    <property type="entry name" value="Y1_Tnp"/>
    <property type="match status" value="1"/>
</dbReference>
<dbReference type="GO" id="GO:0003677">
    <property type="term" value="F:DNA binding"/>
    <property type="evidence" value="ECO:0007669"/>
    <property type="project" value="InterPro"/>
</dbReference>
<evidence type="ECO:0000313" key="3">
    <source>
        <dbReference type="Proteomes" id="UP000198816"/>
    </source>
</evidence>
<gene>
    <name evidence="2" type="ORF">SAMN05421783_11899</name>
</gene>
<dbReference type="Pfam" id="PF01797">
    <property type="entry name" value="Y1_Tnp"/>
    <property type="match status" value="1"/>
</dbReference>
<dbReference type="PANTHER" id="PTHR34322:SF2">
    <property type="entry name" value="TRANSPOSASE IS200-LIKE DOMAIN-CONTAINING PROTEIN"/>
    <property type="match status" value="1"/>
</dbReference>
<dbReference type="Proteomes" id="UP000198816">
    <property type="component" value="Unassembled WGS sequence"/>
</dbReference>
<keyword evidence="3" id="KW-1185">Reference proteome</keyword>